<keyword evidence="2" id="KW-1185">Reference proteome</keyword>
<sequence length="399" mass="44293">MDDQIRPYVTVTGTNRSLDTPCLQLEIHNAPRILCTIRRLPTHRGSDSRPCLFKWSPVGDGFVPNGFILLCHVRSAEERITLQRVEIAPDPAYNPALVQSSSVQISPWTSSLWELKTGDSVSFRTSLPDHWERQLRPGTTYELLWPGGTIGLWEWGTIQQHLEEELTPCSGSGRNLVELPGGARTLLSVDSVPSLPAPKVSPEPVGGGARVPGAPILSVELQCPPTIYCQGPFQITGKVHYHRPISSEARAIIFHTWIFTDDFGLYRCKGTDLQFIDTESPIDGYAIYDDPDVLSNVTAHNDFTTLQPGESWEFSRHIQGQSWTSIPRDAHVGETFGVRYNGGTVDWWDWGGKEDHANTRVTLPCYLTGRVVDPAENEGRPRLVIPASNLANFTLADSD</sequence>
<evidence type="ECO:0000313" key="2">
    <source>
        <dbReference type="Proteomes" id="UP000191672"/>
    </source>
</evidence>
<dbReference type="EMBL" id="MDYN01000013">
    <property type="protein sequence ID" value="OQD84312.1"/>
    <property type="molecule type" value="Genomic_DNA"/>
</dbReference>
<evidence type="ECO:0000313" key="1">
    <source>
        <dbReference type="EMBL" id="OQD84312.1"/>
    </source>
</evidence>
<dbReference type="AlphaFoldDB" id="A0A1V6Q5Z5"/>
<comment type="caution">
    <text evidence="1">The sequence shown here is derived from an EMBL/GenBank/DDBJ whole genome shotgun (WGS) entry which is preliminary data.</text>
</comment>
<proteinExistence type="predicted"/>
<organism evidence="1 2">
    <name type="scientific">Penicillium antarcticum</name>
    <dbReference type="NCBI Taxonomy" id="416450"/>
    <lineage>
        <taxon>Eukaryota</taxon>
        <taxon>Fungi</taxon>
        <taxon>Dikarya</taxon>
        <taxon>Ascomycota</taxon>
        <taxon>Pezizomycotina</taxon>
        <taxon>Eurotiomycetes</taxon>
        <taxon>Eurotiomycetidae</taxon>
        <taxon>Eurotiales</taxon>
        <taxon>Aspergillaceae</taxon>
        <taxon>Penicillium</taxon>
    </lineage>
</organism>
<gene>
    <name evidence="1" type="ORF">PENANT_c013G06838</name>
</gene>
<name>A0A1V6Q5Z5_9EURO</name>
<reference evidence="2" key="1">
    <citation type="journal article" date="2017" name="Nat. Microbiol.">
        <title>Global analysis of biosynthetic gene clusters reveals vast potential of secondary metabolite production in Penicillium species.</title>
        <authorList>
            <person name="Nielsen J.C."/>
            <person name="Grijseels S."/>
            <person name="Prigent S."/>
            <person name="Ji B."/>
            <person name="Dainat J."/>
            <person name="Nielsen K.F."/>
            <person name="Frisvad J.C."/>
            <person name="Workman M."/>
            <person name="Nielsen J."/>
        </authorList>
    </citation>
    <scope>NUCLEOTIDE SEQUENCE [LARGE SCALE GENOMIC DNA]</scope>
    <source>
        <strain evidence="2">IBT 31811</strain>
    </source>
</reference>
<dbReference type="Proteomes" id="UP000191672">
    <property type="component" value="Unassembled WGS sequence"/>
</dbReference>
<protein>
    <submittedName>
        <fullName evidence="1">Uncharacterized protein</fullName>
    </submittedName>
</protein>
<accession>A0A1V6Q5Z5</accession>